<evidence type="ECO:0000313" key="2">
    <source>
        <dbReference type="EMBL" id="KAA3675417.1"/>
    </source>
</evidence>
<proteinExistence type="predicted"/>
<dbReference type="AlphaFoldDB" id="A0A5J4NIN3"/>
<gene>
    <name evidence="2" type="ORF">DEA37_0010058</name>
</gene>
<feature type="region of interest" description="Disordered" evidence="1">
    <location>
        <begin position="284"/>
        <end position="308"/>
    </location>
</feature>
<accession>A0A5J4NIN3</accession>
<comment type="caution">
    <text evidence="2">The sequence shown here is derived from an EMBL/GenBank/DDBJ whole genome shotgun (WGS) entry which is preliminary data.</text>
</comment>
<keyword evidence="3" id="KW-1185">Reference proteome</keyword>
<protein>
    <submittedName>
        <fullName evidence="2">Uncharacterized protein</fullName>
    </submittedName>
</protein>
<reference evidence="2 3" key="1">
    <citation type="journal article" date="2019" name="Gigascience">
        <title>Whole-genome sequence of the oriental lung fluke Paragonimus westermani.</title>
        <authorList>
            <person name="Oey H."/>
            <person name="Zakrzewski M."/>
            <person name="Narain K."/>
            <person name="Devi K.R."/>
            <person name="Agatsuma T."/>
            <person name="Nawaratna S."/>
            <person name="Gobert G.N."/>
            <person name="Jones M.K."/>
            <person name="Ragan M.A."/>
            <person name="McManus D.P."/>
            <person name="Krause L."/>
        </authorList>
    </citation>
    <scope>NUCLEOTIDE SEQUENCE [LARGE SCALE GENOMIC DNA]</scope>
    <source>
        <strain evidence="2 3">IND2009</strain>
    </source>
</reference>
<feature type="region of interest" description="Disordered" evidence="1">
    <location>
        <begin position="54"/>
        <end position="87"/>
    </location>
</feature>
<sequence length="585" mass="64218">MLEVPTNHSCHTSPNGLSNYFNIDGDSIGGLQNMCSFSHIATCVNSANTQSSCMSQQSASPSRVKRKEATGVSPSVPDESSRPRSRGHIAALSVSTPTAEALSHCDSTRSYSSDYLSRKVKRMSRLYMNQPSVDLFAALEVDQSLLEYLILHGALSKETSEKILSSEGRSRKLLLLNALGLPSTSETMFLSDSSFLTNPAFATGLALLLNALRQAGHHTLANYLDVGRRITPSPCCHPSNGEKRGDLISTARRRRGQLSVWIQLDAIKINPVVYRELSAKMYNPERANRREDSGTDSAPEQATTQSNFSPMLPSFVEYLDYENKTKSSPTGPNSSLWIDHYPHTKSAVQSHPENQSACEAKRPSNGNLHGRKTGCFSKLWCLFGINKKKMTKDRVTSIQHIQPPMSNTLNDHPVPIALSDLPSQSARKMYHSRDSELHCVKLALLDTKSNEFYDILLDPSSAIHDAMVKYFEQSCGVLVLDSQLCENQLGTSPAVSVPCVTVVATQTEVVGRLRDACKPVDKSDDLSYAKQNPPSPGSKLANDFTIVMVQNGVLAILQLQDLRLSVMLDPSEVDLAIEELSDMVE</sequence>
<evidence type="ECO:0000313" key="3">
    <source>
        <dbReference type="Proteomes" id="UP000324629"/>
    </source>
</evidence>
<evidence type="ECO:0000256" key="1">
    <source>
        <dbReference type="SAM" id="MobiDB-lite"/>
    </source>
</evidence>
<feature type="compositionally biased region" description="Polar residues" evidence="1">
    <location>
        <begin position="295"/>
        <end position="308"/>
    </location>
</feature>
<organism evidence="2 3">
    <name type="scientific">Paragonimus westermani</name>
    <dbReference type="NCBI Taxonomy" id="34504"/>
    <lineage>
        <taxon>Eukaryota</taxon>
        <taxon>Metazoa</taxon>
        <taxon>Spiralia</taxon>
        <taxon>Lophotrochozoa</taxon>
        <taxon>Platyhelminthes</taxon>
        <taxon>Trematoda</taxon>
        <taxon>Digenea</taxon>
        <taxon>Plagiorchiida</taxon>
        <taxon>Troglotremata</taxon>
        <taxon>Troglotrematidae</taxon>
        <taxon>Paragonimus</taxon>
    </lineage>
</organism>
<dbReference type="EMBL" id="QNGE01002534">
    <property type="protein sequence ID" value="KAA3675417.1"/>
    <property type="molecule type" value="Genomic_DNA"/>
</dbReference>
<dbReference type="Proteomes" id="UP000324629">
    <property type="component" value="Unassembled WGS sequence"/>
</dbReference>
<name>A0A5J4NIN3_9TREM</name>